<keyword evidence="2 7" id="KW-0812">Transmembrane</keyword>
<dbReference type="PANTHER" id="PTHR38766">
    <property type="entry name" value="FLAGELLAR PROTEIN FLIO"/>
    <property type="match status" value="1"/>
</dbReference>
<dbReference type="PANTHER" id="PTHR38766:SF1">
    <property type="entry name" value="FLAGELLAR PROTEIN FLIO"/>
    <property type="match status" value="1"/>
</dbReference>
<evidence type="ECO:0000256" key="1">
    <source>
        <dbReference type="ARBA" id="ARBA00022475"/>
    </source>
</evidence>
<dbReference type="EMBL" id="CP017755">
    <property type="protein sequence ID" value="AOZ10230.1"/>
    <property type="molecule type" value="Genomic_DNA"/>
</dbReference>
<protein>
    <recommendedName>
        <fullName evidence="7">Flagellar protein</fullName>
    </recommendedName>
</protein>
<keyword evidence="9" id="KW-0966">Cell projection</keyword>
<dbReference type="Proteomes" id="UP000177515">
    <property type="component" value="Chromosome 2"/>
</dbReference>
<reference evidence="9 10" key="1">
    <citation type="submission" date="2016-10" db="EMBL/GenBank/DDBJ databases">
        <title>Complete genome sequences of three Cupriavidus strains isolated from various Malaysian environments.</title>
        <authorList>
            <person name="Abdullah A.A.-A."/>
            <person name="Shafie N.A.H."/>
            <person name="Lau N.S."/>
        </authorList>
    </citation>
    <scope>NUCLEOTIDE SEQUENCE [LARGE SCALE GENOMIC DNA]</scope>
    <source>
        <strain evidence="9 10">USMAA1020</strain>
    </source>
</reference>
<keyword evidence="3 7" id="KW-1133">Transmembrane helix</keyword>
<dbReference type="NCBIfam" id="TIGR03500">
    <property type="entry name" value="FliO_TIGR"/>
    <property type="match status" value="1"/>
</dbReference>
<proteinExistence type="inferred from homology"/>
<comment type="subcellular location">
    <subcellularLocation>
        <location evidence="7">Cell membrane</location>
    </subcellularLocation>
    <subcellularLocation>
        <location evidence="7">Bacterial flagellum basal body</location>
    </subcellularLocation>
</comment>
<sequence>MSVSVCVRRRWRDKATPSALLLLPPAAHAFAPAASEATAHAGSGAAASLAQLGLGLFCVIALILALAWFARRSGLVRQGQAGVMRTIGSAMLGARQRLVLVEVGDTWLVLGVSPGEIRTLHTLPAQRAEAARAETTSASSFTEKLLRSMQENLKS</sequence>
<feature type="transmembrane region" description="Helical" evidence="7">
    <location>
        <begin position="51"/>
        <end position="70"/>
    </location>
</feature>
<accession>A0ABN4TXJ0</accession>
<evidence type="ECO:0000256" key="7">
    <source>
        <dbReference type="RuleBase" id="RU362064"/>
    </source>
</evidence>
<dbReference type="InterPro" id="IPR052205">
    <property type="entry name" value="FliO/MopB"/>
</dbReference>
<evidence type="ECO:0000256" key="3">
    <source>
        <dbReference type="ARBA" id="ARBA00022989"/>
    </source>
</evidence>
<keyword evidence="8" id="KW-0732">Signal</keyword>
<evidence type="ECO:0000256" key="2">
    <source>
        <dbReference type="ARBA" id="ARBA00022692"/>
    </source>
</evidence>
<evidence type="ECO:0000313" key="10">
    <source>
        <dbReference type="Proteomes" id="UP000177515"/>
    </source>
</evidence>
<organism evidence="9 10">
    <name type="scientific">Cupriavidus malaysiensis</name>
    <dbReference type="NCBI Taxonomy" id="367825"/>
    <lineage>
        <taxon>Bacteria</taxon>
        <taxon>Pseudomonadati</taxon>
        <taxon>Pseudomonadota</taxon>
        <taxon>Betaproteobacteria</taxon>
        <taxon>Burkholderiales</taxon>
        <taxon>Burkholderiaceae</taxon>
        <taxon>Cupriavidus</taxon>
    </lineage>
</organism>
<keyword evidence="10" id="KW-1185">Reference proteome</keyword>
<evidence type="ECO:0000256" key="8">
    <source>
        <dbReference type="SAM" id="SignalP"/>
    </source>
</evidence>
<dbReference type="InterPro" id="IPR022781">
    <property type="entry name" value="Flagellar_biosynth_FliO"/>
</dbReference>
<keyword evidence="1 7" id="KW-1003">Cell membrane</keyword>
<keyword evidence="4 7" id="KW-0472">Membrane</keyword>
<feature type="signal peptide" evidence="8">
    <location>
        <begin position="1"/>
        <end position="29"/>
    </location>
</feature>
<evidence type="ECO:0000256" key="5">
    <source>
        <dbReference type="ARBA" id="ARBA00023143"/>
    </source>
</evidence>
<dbReference type="RefSeq" id="WP_071038888.1">
    <property type="nucleotide sequence ID" value="NZ_CP017755.1"/>
</dbReference>
<keyword evidence="9" id="KW-0969">Cilium</keyword>
<dbReference type="Pfam" id="PF04347">
    <property type="entry name" value="FliO"/>
    <property type="match status" value="1"/>
</dbReference>
<evidence type="ECO:0000256" key="4">
    <source>
        <dbReference type="ARBA" id="ARBA00023136"/>
    </source>
</evidence>
<feature type="chain" id="PRO_5045470302" description="Flagellar protein" evidence="8">
    <location>
        <begin position="30"/>
        <end position="155"/>
    </location>
</feature>
<name>A0ABN4TXJ0_9BURK</name>
<evidence type="ECO:0000313" key="9">
    <source>
        <dbReference type="EMBL" id="AOZ10230.1"/>
    </source>
</evidence>
<gene>
    <name evidence="9" type="ORF">BKK80_31960</name>
</gene>
<keyword evidence="5 7" id="KW-0975">Bacterial flagellum</keyword>
<keyword evidence="9" id="KW-0282">Flagellum</keyword>
<evidence type="ECO:0000256" key="6">
    <source>
        <dbReference type="ARBA" id="ARBA00037937"/>
    </source>
</evidence>
<comment type="similarity">
    <text evidence="6 7">Belongs to the FliO/MopB family.</text>
</comment>